<proteinExistence type="predicted"/>
<name>A0A2P5CCE9_PARAD</name>
<dbReference type="Proteomes" id="UP000237105">
    <property type="component" value="Unassembled WGS sequence"/>
</dbReference>
<protein>
    <submittedName>
        <fullName evidence="1">Uncharacterized protein</fullName>
    </submittedName>
</protein>
<gene>
    <name evidence="1" type="ORF">PanWU01x14_164690</name>
</gene>
<accession>A0A2P5CCE9</accession>
<dbReference type="AlphaFoldDB" id="A0A2P5CCE9"/>
<sequence>IFADVGSKLGISCTDTVEGAEDIGGSSFSSGGVDLVGEDDVFSLDGVHNSFTGNWEGRV</sequence>
<dbReference type="EMBL" id="JXTB01000146">
    <property type="protein sequence ID" value="PON58733.1"/>
    <property type="molecule type" value="Genomic_DNA"/>
</dbReference>
<keyword evidence="2" id="KW-1185">Reference proteome</keyword>
<organism evidence="1 2">
    <name type="scientific">Parasponia andersonii</name>
    <name type="common">Sponia andersonii</name>
    <dbReference type="NCBI Taxonomy" id="3476"/>
    <lineage>
        <taxon>Eukaryota</taxon>
        <taxon>Viridiplantae</taxon>
        <taxon>Streptophyta</taxon>
        <taxon>Embryophyta</taxon>
        <taxon>Tracheophyta</taxon>
        <taxon>Spermatophyta</taxon>
        <taxon>Magnoliopsida</taxon>
        <taxon>eudicotyledons</taxon>
        <taxon>Gunneridae</taxon>
        <taxon>Pentapetalae</taxon>
        <taxon>rosids</taxon>
        <taxon>fabids</taxon>
        <taxon>Rosales</taxon>
        <taxon>Cannabaceae</taxon>
        <taxon>Parasponia</taxon>
    </lineage>
</organism>
<evidence type="ECO:0000313" key="1">
    <source>
        <dbReference type="EMBL" id="PON58733.1"/>
    </source>
</evidence>
<comment type="caution">
    <text evidence="1">The sequence shown here is derived from an EMBL/GenBank/DDBJ whole genome shotgun (WGS) entry which is preliminary data.</text>
</comment>
<feature type="non-terminal residue" evidence="1">
    <location>
        <position position="1"/>
    </location>
</feature>
<reference evidence="2" key="1">
    <citation type="submission" date="2016-06" db="EMBL/GenBank/DDBJ databases">
        <title>Parallel loss of symbiosis genes in relatives of nitrogen-fixing non-legume Parasponia.</title>
        <authorList>
            <person name="Van Velzen R."/>
            <person name="Holmer R."/>
            <person name="Bu F."/>
            <person name="Rutten L."/>
            <person name="Van Zeijl A."/>
            <person name="Liu W."/>
            <person name="Santuari L."/>
            <person name="Cao Q."/>
            <person name="Sharma T."/>
            <person name="Shen D."/>
            <person name="Roswanjaya Y."/>
            <person name="Wardhani T."/>
            <person name="Kalhor M.S."/>
            <person name="Jansen J."/>
            <person name="Van den Hoogen J."/>
            <person name="Gungor B."/>
            <person name="Hartog M."/>
            <person name="Hontelez J."/>
            <person name="Verver J."/>
            <person name="Yang W.-C."/>
            <person name="Schijlen E."/>
            <person name="Repin R."/>
            <person name="Schilthuizen M."/>
            <person name="Schranz E."/>
            <person name="Heidstra R."/>
            <person name="Miyata K."/>
            <person name="Fedorova E."/>
            <person name="Kohlen W."/>
            <person name="Bisseling T."/>
            <person name="Smit S."/>
            <person name="Geurts R."/>
        </authorList>
    </citation>
    <scope>NUCLEOTIDE SEQUENCE [LARGE SCALE GENOMIC DNA]</scope>
    <source>
        <strain evidence="2">cv. WU1-14</strain>
    </source>
</reference>
<evidence type="ECO:0000313" key="2">
    <source>
        <dbReference type="Proteomes" id="UP000237105"/>
    </source>
</evidence>
<feature type="non-terminal residue" evidence="1">
    <location>
        <position position="59"/>
    </location>
</feature>